<reference evidence="4" key="1">
    <citation type="submission" date="2022-10" db="EMBL/GenBank/DDBJ databases">
        <title>Chitinophaga sp. nov., isolated from soil.</title>
        <authorList>
            <person name="Jeon C.O."/>
        </authorList>
    </citation>
    <scope>NUCLEOTIDE SEQUENCE</scope>
    <source>
        <strain evidence="4">R8</strain>
    </source>
</reference>
<feature type="domain" description="FecR protein" evidence="2">
    <location>
        <begin position="175"/>
        <end position="270"/>
    </location>
</feature>
<feature type="domain" description="Protein FecR C-terminal" evidence="3">
    <location>
        <begin position="313"/>
        <end position="377"/>
    </location>
</feature>
<dbReference type="EMBL" id="CP107006">
    <property type="protein sequence ID" value="UYQ95747.1"/>
    <property type="molecule type" value="Genomic_DNA"/>
</dbReference>
<evidence type="ECO:0000259" key="2">
    <source>
        <dbReference type="Pfam" id="PF04773"/>
    </source>
</evidence>
<protein>
    <submittedName>
        <fullName evidence="4">FecR domain-containing protein</fullName>
    </submittedName>
</protein>
<keyword evidence="1" id="KW-1133">Transmembrane helix</keyword>
<dbReference type="Gene3D" id="3.55.50.30">
    <property type="match status" value="1"/>
</dbReference>
<gene>
    <name evidence="4" type="ORF">MKQ68_11605</name>
</gene>
<dbReference type="InterPro" id="IPR032508">
    <property type="entry name" value="FecR_C"/>
</dbReference>
<evidence type="ECO:0000256" key="1">
    <source>
        <dbReference type="SAM" id="Phobius"/>
    </source>
</evidence>
<dbReference type="InterPro" id="IPR006860">
    <property type="entry name" value="FecR"/>
</dbReference>
<dbReference type="PANTHER" id="PTHR30273:SF2">
    <property type="entry name" value="PROTEIN FECR"/>
    <property type="match status" value="1"/>
</dbReference>
<dbReference type="Proteomes" id="UP001162741">
    <property type="component" value="Chromosome"/>
</dbReference>
<keyword evidence="5" id="KW-1185">Reference proteome</keyword>
<organism evidence="4 5">
    <name type="scientific">Chitinophaga horti</name>
    <dbReference type="NCBI Taxonomy" id="2920382"/>
    <lineage>
        <taxon>Bacteria</taxon>
        <taxon>Pseudomonadati</taxon>
        <taxon>Bacteroidota</taxon>
        <taxon>Chitinophagia</taxon>
        <taxon>Chitinophagales</taxon>
        <taxon>Chitinophagaceae</taxon>
        <taxon>Chitinophaga</taxon>
    </lineage>
</organism>
<keyword evidence="1" id="KW-0812">Transmembrane</keyword>
<dbReference type="PIRSF" id="PIRSF018266">
    <property type="entry name" value="FecR"/>
    <property type="match status" value="1"/>
</dbReference>
<evidence type="ECO:0000259" key="3">
    <source>
        <dbReference type="Pfam" id="PF16344"/>
    </source>
</evidence>
<proteinExistence type="predicted"/>
<dbReference type="PANTHER" id="PTHR30273">
    <property type="entry name" value="PERIPLASMIC SIGNAL SENSOR AND SIGMA FACTOR ACTIVATOR FECR-RELATED"/>
    <property type="match status" value="1"/>
</dbReference>
<dbReference type="RefSeq" id="WP_264283434.1">
    <property type="nucleotide sequence ID" value="NZ_CP107006.1"/>
</dbReference>
<dbReference type="Pfam" id="PF16344">
    <property type="entry name" value="FecR_C"/>
    <property type="match status" value="1"/>
</dbReference>
<keyword evidence="1" id="KW-0472">Membrane</keyword>
<feature type="transmembrane region" description="Helical" evidence="1">
    <location>
        <begin position="80"/>
        <end position="99"/>
    </location>
</feature>
<sequence length="382" mass="42709">MDQHRIDRLERWLLKKLDGSITPEEEQQLSLWMDEHPANRQLADAFADNDWLSAQLSELERIPVPRPVAPVHRVHFMRRWGWAAAAILLLGGTATYIWLKPAQKAAPDLAVTTIQDVLPGREGAILTLDNGEQVLLDSLPDGEVARQGGSRIRLLKGQLAYDEQSGKADAVRFNTVNTPRGRQFSLLLPDGTRVWLNSATMIKFPVAFTGAERRVEVSGEAYFEVAKNDAQPFTVQVNQSSEIKVLGTRFNIKAYLDEKIASTTLLDGKVSVTGNDEPVVLRPGQQANLGNGQLQVVQNAHVDAVMAWKNGLFNFEDRKLEDVMRELARWYDLDIVYEGKVPDITLGGEMSRNEPLSGVLIGLEELKIKFRMEAGRRLVILP</sequence>
<accession>A0ABY6JBH5</accession>
<name>A0ABY6JBH5_9BACT</name>
<dbReference type="InterPro" id="IPR012373">
    <property type="entry name" value="Ferrdict_sens_TM"/>
</dbReference>
<dbReference type="Gene3D" id="2.60.120.1440">
    <property type="match status" value="1"/>
</dbReference>
<dbReference type="Pfam" id="PF04773">
    <property type="entry name" value="FecR"/>
    <property type="match status" value="1"/>
</dbReference>
<evidence type="ECO:0000313" key="5">
    <source>
        <dbReference type="Proteomes" id="UP001162741"/>
    </source>
</evidence>
<evidence type="ECO:0000313" key="4">
    <source>
        <dbReference type="EMBL" id="UYQ95747.1"/>
    </source>
</evidence>